<dbReference type="SMART" id="SM00249">
    <property type="entry name" value="PHD"/>
    <property type="match status" value="1"/>
</dbReference>
<evidence type="ECO:0000256" key="1">
    <source>
        <dbReference type="ARBA" id="ARBA00022723"/>
    </source>
</evidence>
<dbReference type="GO" id="GO:0006338">
    <property type="term" value="P:chromatin remodeling"/>
    <property type="evidence" value="ECO:0007669"/>
    <property type="project" value="InterPro"/>
</dbReference>
<evidence type="ECO:0000256" key="3">
    <source>
        <dbReference type="ARBA" id="ARBA00022833"/>
    </source>
</evidence>
<feature type="compositionally biased region" description="Low complexity" evidence="5">
    <location>
        <begin position="389"/>
        <end position="409"/>
    </location>
</feature>
<evidence type="ECO:0000256" key="2">
    <source>
        <dbReference type="ARBA" id="ARBA00022771"/>
    </source>
</evidence>
<dbReference type="InterPro" id="IPR011124">
    <property type="entry name" value="Znf_CW"/>
</dbReference>
<dbReference type="Pfam" id="PF00628">
    <property type="entry name" value="PHD"/>
    <property type="match status" value="1"/>
</dbReference>
<evidence type="ECO:0000313" key="8">
    <source>
        <dbReference type="EMBL" id="VVA99597.1"/>
    </source>
</evidence>
<keyword evidence="2 4" id="KW-0863">Zinc-finger</keyword>
<feature type="region of interest" description="Disordered" evidence="5">
    <location>
        <begin position="92"/>
        <end position="133"/>
    </location>
</feature>
<dbReference type="InterPro" id="IPR019786">
    <property type="entry name" value="Zinc_finger_PHD-type_CS"/>
</dbReference>
<dbReference type="GO" id="GO:0008270">
    <property type="term" value="F:zinc ion binding"/>
    <property type="evidence" value="ECO:0007669"/>
    <property type="project" value="UniProtKB-KW"/>
</dbReference>
<dbReference type="GO" id="GO:0008623">
    <property type="term" value="C:CHRAC"/>
    <property type="evidence" value="ECO:0007669"/>
    <property type="project" value="TreeGrafter"/>
</dbReference>
<protein>
    <recommendedName>
        <fullName evidence="10">PHD-type domain-containing protein</fullName>
    </recommendedName>
</protein>
<dbReference type="AlphaFoldDB" id="A0A565BDB8"/>
<feature type="domain" description="CW-type" evidence="7">
    <location>
        <begin position="561"/>
        <end position="619"/>
    </location>
</feature>
<dbReference type="InterPro" id="IPR011011">
    <property type="entry name" value="Znf_FYVE_PHD"/>
</dbReference>
<dbReference type="InterPro" id="IPR013083">
    <property type="entry name" value="Znf_RING/FYVE/PHD"/>
</dbReference>
<dbReference type="GO" id="GO:0006355">
    <property type="term" value="P:regulation of DNA-templated transcription"/>
    <property type="evidence" value="ECO:0007669"/>
    <property type="project" value="TreeGrafter"/>
</dbReference>
<dbReference type="InterPro" id="IPR019787">
    <property type="entry name" value="Znf_PHD-finger"/>
</dbReference>
<evidence type="ECO:0000313" key="9">
    <source>
        <dbReference type="Proteomes" id="UP000489600"/>
    </source>
</evidence>
<dbReference type="Gene3D" id="3.30.40.100">
    <property type="match status" value="1"/>
</dbReference>
<sequence length="658" mass="73940">MLVESSFAATAETSLLNVSEYQDPYAAYDWVSLAETYQMIHKFPEQSQVSLLEAVPVPDAMNLSEATHPKLQVSCPEQCVMRKGSEKSLTSLVYSRRKRSVKPGETAENNPQKDKTRDDLVDDSVVPVHDPGDSMKRKNRFDNCLVYSRKKRRGKSICDFTGETAIMSDGLDNSFVSEHDCGETKRRNNRFDNCLVYRRKKGRVKSNSCSFSEHVSRETKISDDQADSFAYEQREQMQIVIADGAFTGLSPGKIKKCGDHPFNSQSKQLVKSNGSFTESRIGETKINGDKSNALLMYSRRKQRVKDIGVRVNGFLVYTRKKLKAKSRGNFTGHDPRETKKNGDQLSVVSAHALSVPRKYANSVSHIEQESSALELIDDTQVTDVTCSSDGTNNSCSSLSSSSEIASGPSKTREDEATDCNSSDDGVSETDTDGSSSPFRPCKHCDKPVTIEKMLICDRCEEAYHPSCCGIRMKEVAEIDDWLCPSCLKMETKIKARISRKRKLRVRGPFVIGIRIGKEFQADVPDWSGPTMSDTSFVGEPLEIDQSEYMHDLKKAKNGKKPHSPVNWLQCREENNNGDICGKWRRAPRSEVQTKDWECFCCVSWDPSRADCAVPQELETSEVLKQLKYIEMLRPRADVKRRKLAPKGRSRSHNKGKSS</sequence>
<dbReference type="PROSITE" id="PS50016">
    <property type="entry name" value="ZF_PHD_2"/>
    <property type="match status" value="1"/>
</dbReference>
<evidence type="ECO:0000259" key="6">
    <source>
        <dbReference type="PROSITE" id="PS50016"/>
    </source>
</evidence>
<dbReference type="InterPro" id="IPR047171">
    <property type="entry name" value="BAZ1A"/>
</dbReference>
<dbReference type="EMBL" id="CABITT030000003">
    <property type="protein sequence ID" value="VVA99597.1"/>
    <property type="molecule type" value="Genomic_DNA"/>
</dbReference>
<name>A0A565BDB8_9BRAS</name>
<proteinExistence type="predicted"/>
<reference evidence="8" key="1">
    <citation type="submission" date="2019-07" db="EMBL/GenBank/DDBJ databases">
        <authorList>
            <person name="Dittberner H."/>
        </authorList>
    </citation>
    <scope>NUCLEOTIDE SEQUENCE [LARGE SCALE GENOMIC DNA]</scope>
</reference>
<keyword evidence="1" id="KW-0479">Metal-binding</keyword>
<keyword evidence="3" id="KW-0862">Zinc</keyword>
<keyword evidence="9" id="KW-1185">Reference proteome</keyword>
<dbReference type="PANTHER" id="PTHR46510:SF1">
    <property type="entry name" value="BROMODOMAIN ADJACENT TO ZINC FINGER DOMAIN PROTEIN 1A"/>
    <property type="match status" value="1"/>
</dbReference>
<feature type="region of interest" description="Disordered" evidence="5">
    <location>
        <begin position="637"/>
        <end position="658"/>
    </location>
</feature>
<evidence type="ECO:0000256" key="4">
    <source>
        <dbReference type="PROSITE-ProRule" id="PRU00146"/>
    </source>
</evidence>
<dbReference type="GO" id="GO:0031445">
    <property type="term" value="P:regulation of heterochromatin formation"/>
    <property type="evidence" value="ECO:0007669"/>
    <property type="project" value="TreeGrafter"/>
</dbReference>
<dbReference type="GO" id="GO:0003677">
    <property type="term" value="F:DNA binding"/>
    <property type="evidence" value="ECO:0007669"/>
    <property type="project" value="TreeGrafter"/>
</dbReference>
<dbReference type="OrthoDB" id="787137at2759"/>
<feature type="region of interest" description="Disordered" evidence="5">
    <location>
        <begin position="389"/>
        <end position="438"/>
    </location>
</feature>
<evidence type="ECO:0000256" key="5">
    <source>
        <dbReference type="SAM" id="MobiDB-lite"/>
    </source>
</evidence>
<dbReference type="InterPro" id="IPR001965">
    <property type="entry name" value="Znf_PHD"/>
</dbReference>
<organism evidence="8 9">
    <name type="scientific">Arabis nemorensis</name>
    <dbReference type="NCBI Taxonomy" id="586526"/>
    <lineage>
        <taxon>Eukaryota</taxon>
        <taxon>Viridiplantae</taxon>
        <taxon>Streptophyta</taxon>
        <taxon>Embryophyta</taxon>
        <taxon>Tracheophyta</taxon>
        <taxon>Spermatophyta</taxon>
        <taxon>Magnoliopsida</taxon>
        <taxon>eudicotyledons</taxon>
        <taxon>Gunneridae</taxon>
        <taxon>Pentapetalae</taxon>
        <taxon>rosids</taxon>
        <taxon>malvids</taxon>
        <taxon>Brassicales</taxon>
        <taxon>Brassicaceae</taxon>
        <taxon>Arabideae</taxon>
        <taxon>Arabis</taxon>
    </lineage>
</organism>
<dbReference type="PANTHER" id="PTHR46510">
    <property type="entry name" value="BROMODOMAIN ADJACENT TO ZINC FINGER DOMAIN PROTEIN 1A"/>
    <property type="match status" value="1"/>
</dbReference>
<evidence type="ECO:0008006" key="10">
    <source>
        <dbReference type="Google" id="ProtNLM"/>
    </source>
</evidence>
<dbReference type="FunFam" id="3.30.40.100:FF:000005">
    <property type="entry name" value="uncharacterized protein LOC106759733 isoform X4"/>
    <property type="match status" value="1"/>
</dbReference>
<dbReference type="GO" id="GO:0000228">
    <property type="term" value="C:nuclear chromosome"/>
    <property type="evidence" value="ECO:0007669"/>
    <property type="project" value="TreeGrafter"/>
</dbReference>
<dbReference type="GO" id="GO:0045740">
    <property type="term" value="P:positive regulation of DNA replication"/>
    <property type="evidence" value="ECO:0007669"/>
    <property type="project" value="TreeGrafter"/>
</dbReference>
<comment type="caution">
    <text evidence="8">The sequence shown here is derived from an EMBL/GenBank/DDBJ whole genome shotgun (WGS) entry which is preliminary data.</text>
</comment>
<dbReference type="Proteomes" id="UP000489600">
    <property type="component" value="Unassembled WGS sequence"/>
</dbReference>
<dbReference type="Gene3D" id="3.30.40.10">
    <property type="entry name" value="Zinc/RING finger domain, C3HC4 (zinc finger)"/>
    <property type="match status" value="1"/>
</dbReference>
<feature type="compositionally biased region" description="Basic residues" evidence="5">
    <location>
        <begin position="638"/>
        <end position="658"/>
    </location>
</feature>
<gene>
    <name evidence="8" type="ORF">ANE_LOCUS10042</name>
</gene>
<dbReference type="PROSITE" id="PS51050">
    <property type="entry name" value="ZF_CW"/>
    <property type="match status" value="1"/>
</dbReference>
<feature type="domain" description="PHD-type" evidence="6">
    <location>
        <begin position="438"/>
        <end position="489"/>
    </location>
</feature>
<evidence type="ECO:0000259" key="7">
    <source>
        <dbReference type="PROSITE" id="PS51050"/>
    </source>
</evidence>
<dbReference type="SUPFAM" id="SSF57903">
    <property type="entry name" value="FYVE/PHD zinc finger"/>
    <property type="match status" value="1"/>
</dbReference>
<dbReference type="PROSITE" id="PS01359">
    <property type="entry name" value="ZF_PHD_1"/>
    <property type="match status" value="1"/>
</dbReference>
<accession>A0A565BDB8</accession>